<dbReference type="PANTHER" id="PTHR43591:SF10">
    <property type="entry name" value="ABC TRANSMEMBRANE TYPE-1 DOMAIN-CONTAINING PROTEIN-RELATED"/>
    <property type="match status" value="1"/>
</dbReference>
<gene>
    <name evidence="1" type="ORF">EV356DRAFT_449204</name>
</gene>
<dbReference type="Gene3D" id="3.40.50.150">
    <property type="entry name" value="Vaccinia Virus protein VP39"/>
    <property type="match status" value="1"/>
</dbReference>
<dbReference type="OrthoDB" id="10017101at2759"/>
<dbReference type="AlphaFoldDB" id="A0A6A6H578"/>
<reference evidence="1" key="1">
    <citation type="journal article" date="2020" name="Stud. Mycol.">
        <title>101 Dothideomycetes genomes: a test case for predicting lifestyles and emergence of pathogens.</title>
        <authorList>
            <person name="Haridas S."/>
            <person name="Albert R."/>
            <person name="Binder M."/>
            <person name="Bloem J."/>
            <person name="Labutti K."/>
            <person name="Salamov A."/>
            <person name="Andreopoulos B."/>
            <person name="Baker S."/>
            <person name="Barry K."/>
            <person name="Bills G."/>
            <person name="Bluhm B."/>
            <person name="Cannon C."/>
            <person name="Castanera R."/>
            <person name="Culley D."/>
            <person name="Daum C."/>
            <person name="Ezra D."/>
            <person name="Gonzalez J."/>
            <person name="Henrissat B."/>
            <person name="Kuo A."/>
            <person name="Liang C."/>
            <person name="Lipzen A."/>
            <person name="Lutzoni F."/>
            <person name="Magnuson J."/>
            <person name="Mondo S."/>
            <person name="Nolan M."/>
            <person name="Ohm R."/>
            <person name="Pangilinan J."/>
            <person name="Park H.-J."/>
            <person name="Ramirez L."/>
            <person name="Alfaro M."/>
            <person name="Sun H."/>
            <person name="Tritt A."/>
            <person name="Yoshinaga Y."/>
            <person name="Zwiers L.-H."/>
            <person name="Turgeon B."/>
            <person name="Goodwin S."/>
            <person name="Spatafora J."/>
            <person name="Crous P."/>
            <person name="Grigoriev I."/>
        </authorList>
    </citation>
    <scope>NUCLEOTIDE SEQUENCE</scope>
    <source>
        <strain evidence="1">Tuck. ex Michener</strain>
    </source>
</reference>
<dbReference type="EMBL" id="ML991810">
    <property type="protein sequence ID" value="KAF2233039.1"/>
    <property type="molecule type" value="Genomic_DNA"/>
</dbReference>
<dbReference type="GO" id="GO:0032259">
    <property type="term" value="P:methylation"/>
    <property type="evidence" value="ECO:0007669"/>
    <property type="project" value="UniProtKB-KW"/>
</dbReference>
<keyword evidence="1" id="KW-0489">Methyltransferase</keyword>
<keyword evidence="1" id="KW-0808">Transferase</keyword>
<dbReference type="SUPFAM" id="SSF53335">
    <property type="entry name" value="S-adenosyl-L-methionine-dependent methyltransferases"/>
    <property type="match status" value="1"/>
</dbReference>
<proteinExistence type="predicted"/>
<keyword evidence="2" id="KW-1185">Reference proteome</keyword>
<sequence length="270" mass="30568">HLPSAPEHDRLEEQSDAIIAVMGGKVTHAPLPPSINRAIDVGCGTGTTTVHLGQKFPTALVYGIDLNEVPTTHQKPANVSYIKGDVLELTNKDERLQAKSLDYVYSRLIPLGMDNWNGYINTAFNLLKPGAWAEIQELDFVFYDKNSERIDSDWKWLQEVRKTAHKKGLDMNSGSHSLSYLQEAGFADVTTTQYVWPLGRWQEHPDGNLMAKHSTETWPDIFCHLTQAMLHKTHSEEEIKPLLEEIRRTLVPGEEGKHMKFFVTLGRKPQ</sequence>
<accession>A0A6A6H578</accession>
<dbReference type="GO" id="GO:0008168">
    <property type="term" value="F:methyltransferase activity"/>
    <property type="evidence" value="ECO:0007669"/>
    <property type="project" value="UniProtKB-KW"/>
</dbReference>
<name>A0A6A6H578_VIRVR</name>
<evidence type="ECO:0000313" key="1">
    <source>
        <dbReference type="EMBL" id="KAF2233039.1"/>
    </source>
</evidence>
<organism evidence="1 2">
    <name type="scientific">Viridothelium virens</name>
    <name type="common">Speckled blister lichen</name>
    <name type="synonym">Trypethelium virens</name>
    <dbReference type="NCBI Taxonomy" id="1048519"/>
    <lineage>
        <taxon>Eukaryota</taxon>
        <taxon>Fungi</taxon>
        <taxon>Dikarya</taxon>
        <taxon>Ascomycota</taxon>
        <taxon>Pezizomycotina</taxon>
        <taxon>Dothideomycetes</taxon>
        <taxon>Dothideomycetes incertae sedis</taxon>
        <taxon>Trypetheliales</taxon>
        <taxon>Trypetheliaceae</taxon>
        <taxon>Viridothelium</taxon>
    </lineage>
</organism>
<feature type="non-terminal residue" evidence="1">
    <location>
        <position position="1"/>
    </location>
</feature>
<dbReference type="PANTHER" id="PTHR43591">
    <property type="entry name" value="METHYLTRANSFERASE"/>
    <property type="match status" value="1"/>
</dbReference>
<protein>
    <submittedName>
        <fullName evidence="1">S-adenosyl-L-methionine-dependent methyltransferase</fullName>
    </submittedName>
</protein>
<dbReference type="CDD" id="cd02440">
    <property type="entry name" value="AdoMet_MTases"/>
    <property type="match status" value="1"/>
</dbReference>
<dbReference type="InterPro" id="IPR029063">
    <property type="entry name" value="SAM-dependent_MTases_sf"/>
</dbReference>
<dbReference type="Pfam" id="PF13489">
    <property type="entry name" value="Methyltransf_23"/>
    <property type="match status" value="1"/>
</dbReference>
<dbReference type="Proteomes" id="UP000800092">
    <property type="component" value="Unassembled WGS sequence"/>
</dbReference>
<evidence type="ECO:0000313" key="2">
    <source>
        <dbReference type="Proteomes" id="UP000800092"/>
    </source>
</evidence>